<dbReference type="InterPro" id="IPR006171">
    <property type="entry name" value="TOPRIM_dom"/>
</dbReference>
<evidence type="ECO:0000256" key="3">
    <source>
        <dbReference type="ARBA" id="ARBA00022679"/>
    </source>
</evidence>
<dbReference type="InterPro" id="IPR034151">
    <property type="entry name" value="TOPRIM_DnaG_bac"/>
</dbReference>
<evidence type="ECO:0000256" key="5">
    <source>
        <dbReference type="ARBA" id="ARBA00022705"/>
    </source>
</evidence>
<dbReference type="GO" id="GO:0005737">
    <property type="term" value="C:cytoplasm"/>
    <property type="evidence" value="ECO:0007669"/>
    <property type="project" value="TreeGrafter"/>
</dbReference>
<evidence type="ECO:0000256" key="4">
    <source>
        <dbReference type="ARBA" id="ARBA00022695"/>
    </source>
</evidence>
<dbReference type="InterPro" id="IPR006295">
    <property type="entry name" value="DNA_primase_DnaG"/>
</dbReference>
<dbReference type="SUPFAM" id="SSF56731">
    <property type="entry name" value="DNA primase core"/>
    <property type="match status" value="1"/>
</dbReference>
<dbReference type="InterPro" id="IPR019475">
    <property type="entry name" value="DNA_primase_DnaB-bd"/>
</dbReference>
<keyword evidence="1" id="KW-0240">DNA-directed RNA polymerase</keyword>
<gene>
    <name evidence="14" type="ORF">KC660_00465</name>
</gene>
<dbReference type="GO" id="GO:0006269">
    <property type="term" value="P:DNA replication, synthesis of primer"/>
    <property type="evidence" value="ECO:0007669"/>
    <property type="project" value="UniProtKB-KW"/>
</dbReference>
<dbReference type="AlphaFoldDB" id="A0A955RHB6"/>
<organism evidence="14 15">
    <name type="scientific">Candidatus Dojkabacteria bacterium</name>
    <dbReference type="NCBI Taxonomy" id="2099670"/>
    <lineage>
        <taxon>Bacteria</taxon>
        <taxon>Candidatus Dojkabacteria</taxon>
    </lineage>
</organism>
<dbReference type="EMBL" id="JAGQLG010000016">
    <property type="protein sequence ID" value="MCA9381866.1"/>
    <property type="molecule type" value="Genomic_DNA"/>
</dbReference>
<keyword evidence="9" id="KW-0460">Magnesium</keyword>
<reference evidence="14" key="2">
    <citation type="journal article" date="2021" name="Microbiome">
        <title>Successional dynamics and alternative stable states in a saline activated sludge microbial community over 9 years.</title>
        <authorList>
            <person name="Wang Y."/>
            <person name="Ye J."/>
            <person name="Ju F."/>
            <person name="Liu L."/>
            <person name="Boyd J.A."/>
            <person name="Deng Y."/>
            <person name="Parks D.H."/>
            <person name="Jiang X."/>
            <person name="Yin X."/>
            <person name="Woodcroft B.J."/>
            <person name="Tyson G.W."/>
            <person name="Hugenholtz P."/>
            <person name="Polz M.F."/>
            <person name="Zhang T."/>
        </authorList>
    </citation>
    <scope>NUCLEOTIDE SEQUENCE</scope>
    <source>
        <strain evidence="14">HKST-UBA10</strain>
    </source>
</reference>
<evidence type="ECO:0000256" key="7">
    <source>
        <dbReference type="ARBA" id="ARBA00022771"/>
    </source>
</evidence>
<accession>A0A955RHB6</accession>
<dbReference type="GO" id="GO:1990077">
    <property type="term" value="C:primosome complex"/>
    <property type="evidence" value="ECO:0007669"/>
    <property type="project" value="UniProtKB-KW"/>
</dbReference>
<dbReference type="Gene3D" id="3.90.580.10">
    <property type="entry name" value="Zinc finger, CHC2-type domain"/>
    <property type="match status" value="1"/>
</dbReference>
<keyword evidence="6 12" id="KW-0479">Metal-binding</keyword>
<keyword evidence="2" id="KW-0639">Primosome</keyword>
<keyword evidence="7 12" id="KW-0863">Zinc-finger</keyword>
<evidence type="ECO:0000256" key="9">
    <source>
        <dbReference type="ARBA" id="ARBA00022842"/>
    </source>
</evidence>
<proteinExistence type="inferred from homology"/>
<name>A0A955RHB6_9BACT</name>
<protein>
    <submittedName>
        <fullName evidence="14">DNA primase</fullName>
        <ecNumber evidence="14">2.7.7.-</ecNumber>
    </submittedName>
</protein>
<evidence type="ECO:0000256" key="2">
    <source>
        <dbReference type="ARBA" id="ARBA00022515"/>
    </source>
</evidence>
<dbReference type="InterPro" id="IPR037068">
    <property type="entry name" value="DNA_primase_core_N_sf"/>
</dbReference>
<dbReference type="SUPFAM" id="SSF57783">
    <property type="entry name" value="Zinc beta-ribbon"/>
    <property type="match status" value="1"/>
</dbReference>
<dbReference type="Pfam" id="PF10410">
    <property type="entry name" value="DnaB_bind"/>
    <property type="match status" value="1"/>
</dbReference>
<dbReference type="InterPro" id="IPR050219">
    <property type="entry name" value="DnaG_primase"/>
</dbReference>
<dbReference type="InterPro" id="IPR036977">
    <property type="entry name" value="DNA_primase_Znf_CHC2"/>
</dbReference>
<dbReference type="Gene3D" id="3.40.1360.10">
    <property type="match status" value="1"/>
</dbReference>
<dbReference type="PANTHER" id="PTHR30313:SF2">
    <property type="entry name" value="DNA PRIMASE"/>
    <property type="match status" value="1"/>
</dbReference>
<evidence type="ECO:0000256" key="8">
    <source>
        <dbReference type="ARBA" id="ARBA00022833"/>
    </source>
</evidence>
<dbReference type="Pfam" id="PF13155">
    <property type="entry name" value="Toprim_2"/>
    <property type="match status" value="1"/>
</dbReference>
<dbReference type="EC" id="2.7.7.-" evidence="14"/>
<keyword evidence="4 14" id="KW-0548">Nucleotidyltransferase</keyword>
<evidence type="ECO:0000256" key="1">
    <source>
        <dbReference type="ARBA" id="ARBA00022478"/>
    </source>
</evidence>
<keyword evidence="10" id="KW-0238">DNA-binding</keyword>
<dbReference type="FunFam" id="3.90.580.10:FF:000001">
    <property type="entry name" value="DNA primase"/>
    <property type="match status" value="1"/>
</dbReference>
<dbReference type="GO" id="GO:0008270">
    <property type="term" value="F:zinc ion binding"/>
    <property type="evidence" value="ECO:0007669"/>
    <property type="project" value="UniProtKB-KW"/>
</dbReference>
<feature type="non-terminal residue" evidence="14">
    <location>
        <position position="501"/>
    </location>
</feature>
<feature type="domain" description="Toprim" evidence="13">
    <location>
        <begin position="254"/>
        <end position="331"/>
    </location>
</feature>
<dbReference type="InterPro" id="IPR002694">
    <property type="entry name" value="Znf_CHC2"/>
</dbReference>
<dbReference type="InterPro" id="IPR030846">
    <property type="entry name" value="DnaG_bac"/>
</dbReference>
<dbReference type="Pfam" id="PF01807">
    <property type="entry name" value="Zn_ribbon_DnaG"/>
    <property type="match status" value="1"/>
</dbReference>
<dbReference type="GO" id="GO:0003677">
    <property type="term" value="F:DNA binding"/>
    <property type="evidence" value="ECO:0007669"/>
    <property type="project" value="UniProtKB-KW"/>
</dbReference>
<dbReference type="PANTHER" id="PTHR30313">
    <property type="entry name" value="DNA PRIMASE"/>
    <property type="match status" value="1"/>
</dbReference>
<keyword evidence="5" id="KW-0235">DNA replication</keyword>
<reference evidence="14" key="1">
    <citation type="submission" date="2020-04" db="EMBL/GenBank/DDBJ databases">
        <authorList>
            <person name="Zhang T."/>
        </authorList>
    </citation>
    <scope>NUCLEOTIDE SEQUENCE</scope>
    <source>
        <strain evidence="14">HKST-UBA10</strain>
    </source>
</reference>
<dbReference type="InterPro" id="IPR013264">
    <property type="entry name" value="DNAG_N"/>
</dbReference>
<evidence type="ECO:0000313" key="14">
    <source>
        <dbReference type="EMBL" id="MCA9381866.1"/>
    </source>
</evidence>
<evidence type="ECO:0000313" key="15">
    <source>
        <dbReference type="Proteomes" id="UP000782843"/>
    </source>
</evidence>
<dbReference type="GO" id="GO:0003899">
    <property type="term" value="F:DNA-directed RNA polymerase activity"/>
    <property type="evidence" value="ECO:0007669"/>
    <property type="project" value="InterPro"/>
</dbReference>
<keyword evidence="8 12" id="KW-0862">Zinc</keyword>
<dbReference type="Proteomes" id="UP000782843">
    <property type="component" value="Unassembled WGS sequence"/>
</dbReference>
<evidence type="ECO:0000256" key="6">
    <source>
        <dbReference type="ARBA" id="ARBA00022723"/>
    </source>
</evidence>
<evidence type="ECO:0000259" key="13">
    <source>
        <dbReference type="PROSITE" id="PS50880"/>
    </source>
</evidence>
<comment type="caution">
    <text evidence="14">The sequence shown here is derived from an EMBL/GenBank/DDBJ whole genome shotgun (WGS) entry which is preliminary data.</text>
</comment>
<keyword evidence="3 14" id="KW-0808">Transferase</keyword>
<sequence>MNQIEEIKEKLDIADVVSEYVQLKSSGRNKFGLCPFHKEKTPSFSVNSELGIFKCFGCQESGDVIAFIEKVESVDFPKALEIAAKKAGVELIKTNSAEYDKNAKEKKLVVRLNTLSATFFNYILVSHEAGKKAKEYANKRGLTKEIIEKFNIGYAPSGYENLKKFLLKKGFHESELIRYGLLVSKGNRVFDKFRSRIMFSIYDEYGDIVGFSGRIIDNNSKAPKYLNSPQTPVYNKSNLVFGLYQAKESIRKEGFVIITEGQMDVISSYKVGVKNTVAPLGTAITDLQLKKLKRYAETFLFAFDNDSAGEAAAFRAFKIASELGVVSKGITIPDVHDVDELIQTDSKKWQKAIDDAQDMIIYLIKRVSKDVDLTTIDGKVKSANLILPVIASVSDSIRKDYYLEELSLYLQIDKSILRKEMIASKSSNQHGEFIKTQSRNVKKDERRKEDYLLAILIQYANKVGRMIKLIEPSLFSEKDDLTLFTKIVEFIEETGGKETKV</sequence>
<evidence type="ECO:0000256" key="12">
    <source>
        <dbReference type="PIRSR" id="PIRSR002811-1"/>
    </source>
</evidence>
<dbReference type="Gene3D" id="3.90.980.10">
    <property type="entry name" value="DNA primase, catalytic core, N-terminal domain"/>
    <property type="match status" value="1"/>
</dbReference>
<dbReference type="Gene3D" id="1.20.50.20">
    <property type="entry name" value="DnaG, RNA polymerase domain, helical bundle"/>
    <property type="match status" value="1"/>
</dbReference>
<dbReference type="GO" id="GO:0000428">
    <property type="term" value="C:DNA-directed RNA polymerase complex"/>
    <property type="evidence" value="ECO:0007669"/>
    <property type="project" value="UniProtKB-KW"/>
</dbReference>
<dbReference type="CDD" id="cd03364">
    <property type="entry name" value="TOPRIM_DnaG_primases"/>
    <property type="match status" value="1"/>
</dbReference>
<dbReference type="NCBIfam" id="TIGR01391">
    <property type="entry name" value="dnaG"/>
    <property type="match status" value="1"/>
</dbReference>
<dbReference type="HAMAP" id="MF_00974">
    <property type="entry name" value="DNA_primase_DnaG"/>
    <property type="match status" value="1"/>
</dbReference>
<evidence type="ECO:0000256" key="11">
    <source>
        <dbReference type="ARBA" id="ARBA00023163"/>
    </source>
</evidence>
<dbReference type="PIRSF" id="PIRSF002811">
    <property type="entry name" value="DnaG"/>
    <property type="match status" value="1"/>
</dbReference>
<keyword evidence="11" id="KW-0804">Transcription</keyword>
<dbReference type="SMART" id="SM00493">
    <property type="entry name" value="TOPRIM"/>
    <property type="match status" value="1"/>
</dbReference>
<dbReference type="SMART" id="SM00400">
    <property type="entry name" value="ZnF_CHCC"/>
    <property type="match status" value="1"/>
</dbReference>
<evidence type="ECO:0000256" key="10">
    <source>
        <dbReference type="ARBA" id="ARBA00023125"/>
    </source>
</evidence>
<dbReference type="PROSITE" id="PS50880">
    <property type="entry name" value="TOPRIM"/>
    <property type="match status" value="1"/>
</dbReference>
<comment type="cofactor">
    <cofactor evidence="12">
        <name>Zn(2+)</name>
        <dbReference type="ChEBI" id="CHEBI:29105"/>
    </cofactor>
    <text evidence="12">Binds 1 zinc ion per monomer.</text>
</comment>
<feature type="zinc finger region" description="CHC2-type" evidence="12">
    <location>
        <begin position="34"/>
        <end position="58"/>
    </location>
</feature>
<dbReference type="Pfam" id="PF08275">
    <property type="entry name" value="DNAG_N"/>
    <property type="match status" value="1"/>
</dbReference>